<gene>
    <name evidence="2" type="ORF">BJY01DRAFT_252075</name>
</gene>
<sequence length="135" mass="15595">MQSVHAWNISRSLCAYLKTEGENYTHEPIEDFRRLDIISQTVYSHFSVEECYQLLASETPTVILVAHKRLLYMHSTYFASLSSGPWTNSDDVDFGAHISPPVLLALLDYVYSENYEDMRNPHSFIGYNVRARRGK</sequence>
<dbReference type="Proteomes" id="UP001610446">
    <property type="component" value="Unassembled WGS sequence"/>
</dbReference>
<evidence type="ECO:0000313" key="3">
    <source>
        <dbReference type="Proteomes" id="UP001610446"/>
    </source>
</evidence>
<comment type="caution">
    <text evidence="2">The sequence shown here is derived from an EMBL/GenBank/DDBJ whole genome shotgun (WGS) entry which is preliminary data.</text>
</comment>
<dbReference type="EMBL" id="JBFXLU010000182">
    <property type="protein sequence ID" value="KAL2836259.1"/>
    <property type="molecule type" value="Genomic_DNA"/>
</dbReference>
<dbReference type="InterPro" id="IPR011333">
    <property type="entry name" value="SKP1/BTB/POZ_sf"/>
</dbReference>
<keyword evidence="3" id="KW-1185">Reference proteome</keyword>
<name>A0ABR4J879_9EURO</name>
<feature type="domain" description="BTB" evidence="1">
    <location>
        <begin position="51"/>
        <end position="119"/>
    </location>
</feature>
<reference evidence="2 3" key="1">
    <citation type="submission" date="2024-07" db="EMBL/GenBank/DDBJ databases">
        <title>Section-level genome sequencing and comparative genomics of Aspergillus sections Usti and Cavernicolus.</title>
        <authorList>
            <consortium name="Lawrence Berkeley National Laboratory"/>
            <person name="Nybo J.L."/>
            <person name="Vesth T.C."/>
            <person name="Theobald S."/>
            <person name="Frisvad J.C."/>
            <person name="Larsen T.O."/>
            <person name="Kjaerboelling I."/>
            <person name="Rothschild-Mancinelli K."/>
            <person name="Lyhne E.K."/>
            <person name="Kogle M.E."/>
            <person name="Barry K."/>
            <person name="Clum A."/>
            <person name="Na H."/>
            <person name="Ledsgaard L."/>
            <person name="Lin J."/>
            <person name="Lipzen A."/>
            <person name="Kuo A."/>
            <person name="Riley R."/>
            <person name="Mondo S."/>
            <person name="Labutti K."/>
            <person name="Haridas S."/>
            <person name="Pangalinan J."/>
            <person name="Salamov A.A."/>
            <person name="Simmons B.A."/>
            <person name="Magnuson J.K."/>
            <person name="Chen J."/>
            <person name="Drula E."/>
            <person name="Henrissat B."/>
            <person name="Wiebenga A."/>
            <person name="Lubbers R.J."/>
            <person name="Gomes A.C."/>
            <person name="Makela M.R."/>
            <person name="Stajich J."/>
            <person name="Grigoriev I.V."/>
            <person name="Mortensen U.H."/>
            <person name="De Vries R.P."/>
            <person name="Baker S.E."/>
            <person name="Andersen M.R."/>
        </authorList>
    </citation>
    <scope>NUCLEOTIDE SEQUENCE [LARGE SCALE GENOMIC DNA]</scope>
    <source>
        <strain evidence="2 3">CBS 123904</strain>
    </source>
</reference>
<organism evidence="2 3">
    <name type="scientific">Aspergillus pseudoustus</name>
    <dbReference type="NCBI Taxonomy" id="1810923"/>
    <lineage>
        <taxon>Eukaryota</taxon>
        <taxon>Fungi</taxon>
        <taxon>Dikarya</taxon>
        <taxon>Ascomycota</taxon>
        <taxon>Pezizomycotina</taxon>
        <taxon>Eurotiomycetes</taxon>
        <taxon>Eurotiomycetidae</taxon>
        <taxon>Eurotiales</taxon>
        <taxon>Aspergillaceae</taxon>
        <taxon>Aspergillus</taxon>
        <taxon>Aspergillus subgen. Nidulantes</taxon>
    </lineage>
</organism>
<dbReference type="SUPFAM" id="SSF54695">
    <property type="entry name" value="POZ domain"/>
    <property type="match status" value="1"/>
</dbReference>
<protein>
    <recommendedName>
        <fullName evidence="1">BTB domain-containing protein</fullName>
    </recommendedName>
</protein>
<dbReference type="PROSITE" id="PS50097">
    <property type="entry name" value="BTB"/>
    <property type="match status" value="1"/>
</dbReference>
<dbReference type="Gene3D" id="3.30.710.10">
    <property type="entry name" value="Potassium Channel Kv1.1, Chain A"/>
    <property type="match status" value="1"/>
</dbReference>
<evidence type="ECO:0000259" key="1">
    <source>
        <dbReference type="PROSITE" id="PS50097"/>
    </source>
</evidence>
<accession>A0ABR4J879</accession>
<evidence type="ECO:0000313" key="2">
    <source>
        <dbReference type="EMBL" id="KAL2836259.1"/>
    </source>
</evidence>
<proteinExistence type="predicted"/>
<dbReference type="Pfam" id="PF00651">
    <property type="entry name" value="BTB"/>
    <property type="match status" value="1"/>
</dbReference>
<dbReference type="InterPro" id="IPR000210">
    <property type="entry name" value="BTB/POZ_dom"/>
</dbReference>
<dbReference type="CDD" id="cd18186">
    <property type="entry name" value="BTB_POZ_ZBTB_KLHL-like"/>
    <property type="match status" value="1"/>
</dbReference>